<keyword evidence="6" id="KW-1185">Reference proteome</keyword>
<dbReference type="InterPro" id="IPR038562">
    <property type="entry name" value="Ribosomal_eL34_C_sf"/>
</dbReference>
<dbReference type="GO" id="GO:0003735">
    <property type="term" value="F:structural constituent of ribosome"/>
    <property type="evidence" value="ECO:0007669"/>
    <property type="project" value="InterPro"/>
</dbReference>
<evidence type="ECO:0000313" key="5">
    <source>
        <dbReference type="EMBL" id="GAV30143.1"/>
    </source>
</evidence>
<dbReference type="AlphaFoldDB" id="A0A1Q2YLA9"/>
<comment type="caution">
    <text evidence="5">The sequence shown here is derived from an EMBL/GenBank/DDBJ whole genome shotgun (WGS) entry which is preliminary data.</text>
</comment>
<dbReference type="Pfam" id="PF01042">
    <property type="entry name" value="Ribonuc_L-PSP"/>
    <property type="match status" value="1"/>
</dbReference>
<dbReference type="FunFam" id="3.30.1330.40:FF:000001">
    <property type="entry name" value="L-PSP family endoribonuclease"/>
    <property type="match status" value="1"/>
</dbReference>
<accession>A0A1Q2YLA9</accession>
<dbReference type="InterPro" id="IPR008195">
    <property type="entry name" value="Ribosomal_eL34"/>
</dbReference>
<dbReference type="PANTHER" id="PTHR10759">
    <property type="entry name" value="60S RIBOSOMAL PROTEIN L34"/>
    <property type="match status" value="1"/>
</dbReference>
<reference evidence="5 6" key="1">
    <citation type="submission" date="2016-08" db="EMBL/GenBank/DDBJ databases">
        <title>Whole genome shotgun sequence of Pichia membranifaciens KS47-1.</title>
        <authorList>
            <person name="Konishi M."/>
            <person name="Ishida M."/>
            <person name="Arakawa T."/>
            <person name="Kato Y."/>
            <person name="Horiuchi J."/>
        </authorList>
    </citation>
    <scope>NUCLEOTIDE SEQUENCE [LARGE SCALE GENOMIC DNA]</scope>
    <source>
        <strain evidence="5 6">KS47-1</strain>
    </source>
</reference>
<dbReference type="GO" id="GO:0005840">
    <property type="term" value="C:ribosome"/>
    <property type="evidence" value="ECO:0007669"/>
    <property type="project" value="UniProtKB-KW"/>
</dbReference>
<evidence type="ECO:0000313" key="6">
    <source>
        <dbReference type="Proteomes" id="UP000186136"/>
    </source>
</evidence>
<evidence type="ECO:0000256" key="3">
    <source>
        <dbReference type="ARBA" id="ARBA00022980"/>
    </source>
</evidence>
<keyword evidence="4" id="KW-0687">Ribonucleoprotein</keyword>
<evidence type="ECO:0000256" key="2">
    <source>
        <dbReference type="ARBA" id="ARBA00010552"/>
    </source>
</evidence>
<dbReference type="Proteomes" id="UP000186136">
    <property type="component" value="Unassembled WGS sequence"/>
</dbReference>
<dbReference type="InterPro" id="IPR035959">
    <property type="entry name" value="RutC-like_sf"/>
</dbReference>
<dbReference type="Gene3D" id="3.30.1330.40">
    <property type="entry name" value="RutC-like"/>
    <property type="match status" value="1"/>
</dbReference>
<comment type="similarity">
    <text evidence="2">Belongs to the RutC family.</text>
</comment>
<dbReference type="GO" id="GO:1990904">
    <property type="term" value="C:ribonucleoprotein complex"/>
    <property type="evidence" value="ECO:0007669"/>
    <property type="project" value="UniProtKB-KW"/>
</dbReference>
<sequence length="226" mass="24465">MFRTASVAKQFSRTMSSKVIPVISKNAPPAAASYSHAIRANGFVYVSGQIPYTPDGKPVEGDIKAKADQVLKNALAIVEDSNSKLENIVKVNIFLKDMGNFAKFNEVYSTYFNAHKPARSCVAVAELPLGVDLETPGGKLVAQHLKKKATRPKCGDCGVALPGIATLRPRAYASISKTHKTVSRAYGGSRCANCVKERIVRAFLIEEQKVVKKVLKEAAAKDKSKK</sequence>
<proteinExistence type="inferred from homology"/>
<evidence type="ECO:0000256" key="1">
    <source>
        <dbReference type="ARBA" id="ARBA00009875"/>
    </source>
</evidence>
<keyword evidence="3" id="KW-0689">Ribosomal protein</keyword>
<name>A0A1Q2YLA9_9ASCO</name>
<evidence type="ECO:0000256" key="4">
    <source>
        <dbReference type="ARBA" id="ARBA00023274"/>
    </source>
</evidence>
<dbReference type="InterPro" id="IPR006175">
    <property type="entry name" value="YjgF/YER057c/UK114"/>
</dbReference>
<gene>
    <name evidence="5" type="ORF">PMKS-003650</name>
</gene>
<comment type="similarity">
    <text evidence="1">Belongs to the eukaryotic ribosomal protein eL34 family.</text>
</comment>
<organism evidence="5 6">
    <name type="scientific">Pichia membranifaciens</name>
    <dbReference type="NCBI Taxonomy" id="4926"/>
    <lineage>
        <taxon>Eukaryota</taxon>
        <taxon>Fungi</taxon>
        <taxon>Dikarya</taxon>
        <taxon>Ascomycota</taxon>
        <taxon>Saccharomycotina</taxon>
        <taxon>Pichiomycetes</taxon>
        <taxon>Pichiales</taxon>
        <taxon>Pichiaceae</taxon>
        <taxon>Pichia</taxon>
    </lineage>
</organism>
<dbReference type="Gene3D" id="6.20.340.10">
    <property type="match status" value="1"/>
</dbReference>
<dbReference type="GO" id="GO:0006412">
    <property type="term" value="P:translation"/>
    <property type="evidence" value="ECO:0007669"/>
    <property type="project" value="InterPro"/>
</dbReference>
<protein>
    <submittedName>
        <fullName evidence="5">Uncharacterized protein</fullName>
    </submittedName>
</protein>
<dbReference type="SUPFAM" id="SSF55298">
    <property type="entry name" value="YjgF-like"/>
    <property type="match status" value="1"/>
</dbReference>
<dbReference type="EMBL" id="BDGI01000161">
    <property type="protein sequence ID" value="GAV30143.1"/>
    <property type="molecule type" value="Genomic_DNA"/>
</dbReference>
<dbReference type="CDD" id="cd00448">
    <property type="entry name" value="YjgF_YER057c_UK114_family"/>
    <property type="match status" value="1"/>
</dbReference>
<dbReference type="InterPro" id="IPR006056">
    <property type="entry name" value="RidA"/>
</dbReference>
<dbReference type="NCBIfam" id="TIGR00004">
    <property type="entry name" value="Rid family detoxifying hydrolase"/>
    <property type="match status" value="1"/>
</dbReference>
<dbReference type="GO" id="GO:0005739">
    <property type="term" value="C:mitochondrion"/>
    <property type="evidence" value="ECO:0007669"/>
    <property type="project" value="UniProtKB-ARBA"/>
</dbReference>
<dbReference type="OrthoDB" id="309640at2759"/>